<dbReference type="GO" id="GO:0044718">
    <property type="term" value="P:siderophore transmembrane transport"/>
    <property type="evidence" value="ECO:0007669"/>
    <property type="project" value="TreeGrafter"/>
</dbReference>
<feature type="domain" description="TonB-dependent receptor plug" evidence="14">
    <location>
        <begin position="142"/>
        <end position="227"/>
    </location>
</feature>
<evidence type="ECO:0000259" key="13">
    <source>
        <dbReference type="Pfam" id="PF00593"/>
    </source>
</evidence>
<feature type="chain" id="PRO_5016362276" evidence="12">
    <location>
        <begin position="23"/>
        <end position="810"/>
    </location>
</feature>
<feature type="signal peptide" evidence="12">
    <location>
        <begin position="1"/>
        <end position="22"/>
    </location>
</feature>
<accession>A0A316DX11</accession>
<evidence type="ECO:0000313" key="16">
    <source>
        <dbReference type="Proteomes" id="UP000245489"/>
    </source>
</evidence>
<keyword evidence="5 12" id="KW-0732">Signal</keyword>
<dbReference type="InterPro" id="IPR036942">
    <property type="entry name" value="Beta-barrel_TonB_sf"/>
</dbReference>
<dbReference type="AlphaFoldDB" id="A0A316DX11"/>
<organism evidence="15 16">
    <name type="scientific">Arcicella aurantiaca</name>
    <dbReference type="NCBI Taxonomy" id="591202"/>
    <lineage>
        <taxon>Bacteria</taxon>
        <taxon>Pseudomonadati</taxon>
        <taxon>Bacteroidota</taxon>
        <taxon>Cytophagia</taxon>
        <taxon>Cytophagales</taxon>
        <taxon>Flectobacillaceae</taxon>
        <taxon>Arcicella</taxon>
    </lineage>
</organism>
<dbReference type="SUPFAM" id="SSF49464">
    <property type="entry name" value="Carboxypeptidase regulatory domain-like"/>
    <property type="match status" value="1"/>
</dbReference>
<keyword evidence="16" id="KW-1185">Reference proteome</keyword>
<dbReference type="EMBL" id="QGGO01000022">
    <property type="protein sequence ID" value="PWK21862.1"/>
    <property type="molecule type" value="Genomic_DNA"/>
</dbReference>
<comment type="caution">
    <text evidence="15">The sequence shown here is derived from an EMBL/GenBank/DDBJ whole genome shotgun (WGS) entry which is preliminary data.</text>
</comment>
<gene>
    <name evidence="15" type="ORF">LV89_03575</name>
</gene>
<name>A0A316DX11_9BACT</name>
<evidence type="ECO:0000313" key="15">
    <source>
        <dbReference type="EMBL" id="PWK21862.1"/>
    </source>
</evidence>
<dbReference type="Proteomes" id="UP000245489">
    <property type="component" value="Unassembled WGS sequence"/>
</dbReference>
<evidence type="ECO:0000256" key="2">
    <source>
        <dbReference type="ARBA" id="ARBA00022448"/>
    </source>
</evidence>
<evidence type="ECO:0000256" key="8">
    <source>
        <dbReference type="ARBA" id="ARBA00023170"/>
    </source>
</evidence>
<dbReference type="PANTHER" id="PTHR30069">
    <property type="entry name" value="TONB-DEPENDENT OUTER MEMBRANE RECEPTOR"/>
    <property type="match status" value="1"/>
</dbReference>
<keyword evidence="8 15" id="KW-0675">Receptor</keyword>
<evidence type="ECO:0000256" key="3">
    <source>
        <dbReference type="ARBA" id="ARBA00022452"/>
    </source>
</evidence>
<dbReference type="Gene3D" id="2.60.40.1120">
    <property type="entry name" value="Carboxypeptidase-like, regulatory domain"/>
    <property type="match status" value="1"/>
</dbReference>
<proteinExistence type="inferred from homology"/>
<reference evidence="15 16" key="1">
    <citation type="submission" date="2018-05" db="EMBL/GenBank/DDBJ databases">
        <title>Genomic Encyclopedia of Archaeal and Bacterial Type Strains, Phase II (KMG-II): from individual species to whole genera.</title>
        <authorList>
            <person name="Goeker M."/>
        </authorList>
    </citation>
    <scope>NUCLEOTIDE SEQUENCE [LARGE SCALE GENOMIC DNA]</scope>
    <source>
        <strain evidence="15 16">DSM 22214</strain>
    </source>
</reference>
<dbReference type="PANTHER" id="PTHR30069:SF29">
    <property type="entry name" value="HEMOGLOBIN AND HEMOGLOBIN-HAPTOGLOBIN-BINDING PROTEIN 1-RELATED"/>
    <property type="match status" value="1"/>
</dbReference>
<dbReference type="PROSITE" id="PS52016">
    <property type="entry name" value="TONB_DEPENDENT_REC_3"/>
    <property type="match status" value="1"/>
</dbReference>
<dbReference type="InterPro" id="IPR037066">
    <property type="entry name" value="Plug_dom_sf"/>
</dbReference>
<evidence type="ECO:0000256" key="5">
    <source>
        <dbReference type="ARBA" id="ARBA00022729"/>
    </source>
</evidence>
<evidence type="ECO:0000259" key="14">
    <source>
        <dbReference type="Pfam" id="PF07715"/>
    </source>
</evidence>
<dbReference type="Pfam" id="PF00593">
    <property type="entry name" value="TonB_dep_Rec_b-barrel"/>
    <property type="match status" value="1"/>
</dbReference>
<keyword evidence="7 10" id="KW-0472">Membrane</keyword>
<dbReference type="InterPro" id="IPR000531">
    <property type="entry name" value="Beta-barrel_TonB"/>
</dbReference>
<evidence type="ECO:0000256" key="9">
    <source>
        <dbReference type="ARBA" id="ARBA00023237"/>
    </source>
</evidence>
<keyword evidence="6 11" id="KW-0798">TonB box</keyword>
<evidence type="ECO:0000256" key="7">
    <source>
        <dbReference type="ARBA" id="ARBA00023136"/>
    </source>
</evidence>
<dbReference type="OrthoDB" id="1111684at2"/>
<keyword evidence="9 10" id="KW-0998">Cell outer membrane</keyword>
<evidence type="ECO:0000256" key="12">
    <source>
        <dbReference type="SAM" id="SignalP"/>
    </source>
</evidence>
<dbReference type="GO" id="GO:0009279">
    <property type="term" value="C:cell outer membrane"/>
    <property type="evidence" value="ECO:0007669"/>
    <property type="project" value="UniProtKB-SubCell"/>
</dbReference>
<dbReference type="InterPro" id="IPR008969">
    <property type="entry name" value="CarboxyPept-like_regulatory"/>
</dbReference>
<protein>
    <submittedName>
        <fullName evidence="15">Outer membrane receptor protein involved in Fe transport</fullName>
    </submittedName>
</protein>
<keyword evidence="4 10" id="KW-0812">Transmembrane</keyword>
<dbReference type="Gene3D" id="2.170.130.10">
    <property type="entry name" value="TonB-dependent receptor, plug domain"/>
    <property type="match status" value="1"/>
</dbReference>
<evidence type="ECO:0000256" key="1">
    <source>
        <dbReference type="ARBA" id="ARBA00004571"/>
    </source>
</evidence>
<evidence type="ECO:0000256" key="6">
    <source>
        <dbReference type="ARBA" id="ARBA00023077"/>
    </source>
</evidence>
<keyword evidence="2 10" id="KW-0813">Transport</keyword>
<dbReference type="InterPro" id="IPR039426">
    <property type="entry name" value="TonB-dep_rcpt-like"/>
</dbReference>
<dbReference type="RefSeq" id="WP_109744262.1">
    <property type="nucleotide sequence ID" value="NZ_QGGO01000022.1"/>
</dbReference>
<dbReference type="Pfam" id="PF07715">
    <property type="entry name" value="Plug"/>
    <property type="match status" value="1"/>
</dbReference>
<dbReference type="InterPro" id="IPR012910">
    <property type="entry name" value="Plug_dom"/>
</dbReference>
<evidence type="ECO:0000256" key="4">
    <source>
        <dbReference type="ARBA" id="ARBA00022692"/>
    </source>
</evidence>
<sequence>MKKCLQWSILYLIFIIPFTSKAQSNDRFTINGYVREKGSGELLPGVSVYVKNKKIGIQTNNYGFYSLTLNTSEEITIVYSFVGYRSETKTLKVPKKLEMNIELTPDIQELKEIIVRGNSPEQQKVSENVQMSQVSVPIQQIKEIPALLGEKDVLKVLQLMPGVQKGSEGNSGIYVRGGGADQNLLILDDAPVYNASHLFGFFSVFNGDALKSVELTKGGFPARFGGRLSSVIEMQMKEGNREKLHVEGGIGLISSRLLVESPIGKNKKSSFLISGRRTYIDALVRPFINKKDGDGGYYFYDLNAKVNYDFGQNNKLYLSGYFGKDVFFGIDKQTDGTQNEFGLDWGNQTATLRWNHLYNERLFMNSSFIFSNYQFKIYAVDQSLQQNKKVEYELSYLSNIRDVGFKTDFDYLPNPQHSIKFGFSGTFHQFSPSSIVVKDDVISKYQNNVENIDATESGIYAEDTYKPFDRLKINAGLRLSSFVTNKVKYFNPEPRVAMAYSARNDLAFKASFATMNQYIHLLSNSGASLPTDLWVPSTDKLPAQRSRQFAMGMAKDFDEKNLALTVEGYYKEMDNIVAYKEGSSSLLQDGPEELAKEKEQGKSWDDQVTSGKGRSYGAEILLQRKVGKLTGWIGYTLSWTKHQFDELNFGKEFWAKNDRRHDLSVVGVYHLSPRITLSGTWVYGTGNALTIPTASYSANVHNPGISPFGIPGSTGYTYNYFREYPDYGERNNFRAEAYHRLDIGVQFHKIMKKGHERTWEFSIYNLYNRKNPYFYSFTNTYNNATQTTTRNLTRYSLLGIIPSLSYSFKF</sequence>
<keyword evidence="3 10" id="KW-1134">Transmembrane beta strand</keyword>
<dbReference type="GO" id="GO:0015344">
    <property type="term" value="F:siderophore uptake transmembrane transporter activity"/>
    <property type="evidence" value="ECO:0007669"/>
    <property type="project" value="TreeGrafter"/>
</dbReference>
<dbReference type="SUPFAM" id="SSF56935">
    <property type="entry name" value="Porins"/>
    <property type="match status" value="1"/>
</dbReference>
<dbReference type="Gene3D" id="2.40.170.20">
    <property type="entry name" value="TonB-dependent receptor, beta-barrel domain"/>
    <property type="match status" value="1"/>
</dbReference>
<comment type="subcellular location">
    <subcellularLocation>
        <location evidence="1 10">Cell outer membrane</location>
        <topology evidence="1 10">Multi-pass membrane protein</topology>
    </subcellularLocation>
</comment>
<feature type="domain" description="TonB-dependent receptor-like beta-barrel" evidence="13">
    <location>
        <begin position="293"/>
        <end position="766"/>
    </location>
</feature>
<comment type="similarity">
    <text evidence="10 11">Belongs to the TonB-dependent receptor family.</text>
</comment>
<evidence type="ECO:0000256" key="11">
    <source>
        <dbReference type="RuleBase" id="RU003357"/>
    </source>
</evidence>
<evidence type="ECO:0000256" key="10">
    <source>
        <dbReference type="PROSITE-ProRule" id="PRU01360"/>
    </source>
</evidence>
<dbReference type="Pfam" id="PF13715">
    <property type="entry name" value="CarbopepD_reg_2"/>
    <property type="match status" value="1"/>
</dbReference>